<dbReference type="EC" id="4.3.2.7" evidence="2"/>
<evidence type="ECO:0000256" key="6">
    <source>
        <dbReference type="ARBA" id="ARBA00048073"/>
    </source>
</evidence>
<evidence type="ECO:0000256" key="5">
    <source>
        <dbReference type="ARBA" id="ARBA00045227"/>
    </source>
</evidence>
<dbReference type="AlphaFoldDB" id="A0A0N7ZB67"/>
<comment type="similarity">
    <text evidence="1">Belongs to the gamma-glutamylcyclotransferase family. ChaC subfamily.</text>
</comment>
<organism evidence="7">
    <name type="scientific">Scylla olivacea</name>
    <name type="common">Orange mud crab</name>
    <name type="synonym">Cancer olivacea</name>
    <dbReference type="NCBI Taxonomy" id="85551"/>
    <lineage>
        <taxon>Eukaryota</taxon>
        <taxon>Metazoa</taxon>
        <taxon>Ecdysozoa</taxon>
        <taxon>Arthropoda</taxon>
        <taxon>Crustacea</taxon>
        <taxon>Multicrustacea</taxon>
        <taxon>Malacostraca</taxon>
        <taxon>Eumalacostraca</taxon>
        <taxon>Eucarida</taxon>
        <taxon>Decapoda</taxon>
        <taxon>Pleocyemata</taxon>
        <taxon>Brachyura</taxon>
        <taxon>Eubrachyura</taxon>
        <taxon>Portunoidea</taxon>
        <taxon>Portunidae</taxon>
        <taxon>Portuninae</taxon>
        <taxon>Scylla</taxon>
    </lineage>
</organism>
<reference evidence="7" key="1">
    <citation type="submission" date="2015-09" db="EMBL/GenBank/DDBJ databases">
        <title>Scylla olivacea transcriptome.</title>
        <authorList>
            <person name="Ikhwanuddin M."/>
        </authorList>
    </citation>
    <scope>NUCLEOTIDE SEQUENCE</scope>
</reference>
<dbReference type="EMBL" id="GDRN01088703">
    <property type="protein sequence ID" value="JAI60800.1"/>
    <property type="molecule type" value="Transcribed_RNA"/>
</dbReference>
<protein>
    <recommendedName>
        <fullName evidence="2">glutathione-specific gamma-glutamylcyclotransferase</fullName>
        <ecNumber evidence="2">4.3.2.7</ecNumber>
    </recommendedName>
    <alternativeName>
        <fullName evidence="4">Cation transport regulator-like protein 2</fullName>
    </alternativeName>
</protein>
<evidence type="ECO:0000256" key="3">
    <source>
        <dbReference type="ARBA" id="ARBA00023239"/>
    </source>
</evidence>
<dbReference type="GO" id="GO:0061928">
    <property type="term" value="F:glutathione specific gamma-glutamylcyclotransferase activity"/>
    <property type="evidence" value="ECO:0007669"/>
    <property type="project" value="UniProtKB-EC"/>
</dbReference>
<evidence type="ECO:0000256" key="1">
    <source>
        <dbReference type="ARBA" id="ARBA00009662"/>
    </source>
</evidence>
<accession>A0A0N7ZB67</accession>
<dbReference type="PANTHER" id="PTHR12192:SF2">
    <property type="entry name" value="GLUTATHIONE-SPECIFIC GAMMA-GLUTAMYLCYCLOTRANSFERASE 2"/>
    <property type="match status" value="1"/>
</dbReference>
<comment type="catalytic activity">
    <reaction evidence="6">
        <text>glutathione = L-cysteinylglycine + 5-oxo-L-proline</text>
        <dbReference type="Rhea" id="RHEA:47724"/>
        <dbReference type="ChEBI" id="CHEBI:57925"/>
        <dbReference type="ChEBI" id="CHEBI:58402"/>
        <dbReference type="ChEBI" id="CHEBI:61694"/>
        <dbReference type="EC" id="4.3.2.7"/>
    </reaction>
</comment>
<dbReference type="CDD" id="cd06661">
    <property type="entry name" value="GGCT_like"/>
    <property type="match status" value="1"/>
</dbReference>
<dbReference type="Pfam" id="PF04752">
    <property type="entry name" value="ChaC"/>
    <property type="match status" value="1"/>
</dbReference>
<comment type="function">
    <text evidence="5">Catalyzes the cleavage of glutathione into 5-oxo-L-proline and a Cys-Gly dipeptide. Acts specifically on glutathione, but not on other gamma-glutamyl peptides.</text>
</comment>
<name>A0A0N7ZB67_SCYOL</name>
<dbReference type="InterPro" id="IPR013024">
    <property type="entry name" value="GGCT-like"/>
</dbReference>
<sequence>MWIFGYGSLTWKVDFPYKQRVVGYIKGYSRRFWQASVDHRGVPGKPGRVVTLVASENPEEPVWGIAYNIAKEDVERVVAHLDHREKDGYQKTPVIFHPQDTSIQPWQLIIYLGSETNPFFVGQSEEENIAQIIAYAEGPSGSNKEYLFQLADTMRTLGVSDPHLFNIESTVKKILQI</sequence>
<dbReference type="SUPFAM" id="SSF110857">
    <property type="entry name" value="Gamma-glutamyl cyclotransferase-like"/>
    <property type="match status" value="1"/>
</dbReference>
<evidence type="ECO:0000256" key="2">
    <source>
        <dbReference type="ARBA" id="ARBA00012344"/>
    </source>
</evidence>
<dbReference type="GO" id="GO:0005737">
    <property type="term" value="C:cytoplasm"/>
    <property type="evidence" value="ECO:0007669"/>
    <property type="project" value="TreeGrafter"/>
</dbReference>
<evidence type="ECO:0000256" key="4">
    <source>
        <dbReference type="ARBA" id="ARBA00043195"/>
    </source>
</evidence>
<dbReference type="InterPro" id="IPR006840">
    <property type="entry name" value="ChaC"/>
</dbReference>
<dbReference type="Gene3D" id="3.10.490.10">
    <property type="entry name" value="Gamma-glutamyl cyclotransferase-like"/>
    <property type="match status" value="1"/>
</dbReference>
<dbReference type="PANTHER" id="PTHR12192">
    <property type="entry name" value="CATION TRANSPORT PROTEIN CHAC-RELATED"/>
    <property type="match status" value="1"/>
</dbReference>
<keyword evidence="3" id="KW-0456">Lyase</keyword>
<proteinExistence type="inferred from homology"/>
<dbReference type="InterPro" id="IPR036568">
    <property type="entry name" value="GGCT-like_sf"/>
</dbReference>
<evidence type="ECO:0000313" key="7">
    <source>
        <dbReference type="EMBL" id="JAI60800.1"/>
    </source>
</evidence>
<dbReference type="GO" id="GO:0006751">
    <property type="term" value="P:glutathione catabolic process"/>
    <property type="evidence" value="ECO:0007669"/>
    <property type="project" value="InterPro"/>
</dbReference>